<feature type="compositionally biased region" description="Polar residues" evidence="2">
    <location>
        <begin position="31"/>
        <end position="44"/>
    </location>
</feature>
<dbReference type="InterPro" id="IPR027417">
    <property type="entry name" value="P-loop_NTPase"/>
</dbReference>
<feature type="coiled-coil region" evidence="1">
    <location>
        <begin position="750"/>
        <end position="781"/>
    </location>
</feature>
<evidence type="ECO:0000256" key="2">
    <source>
        <dbReference type="SAM" id="MobiDB-lite"/>
    </source>
</evidence>
<dbReference type="Proteomes" id="UP000287124">
    <property type="component" value="Unassembled WGS sequence"/>
</dbReference>
<organism evidence="4 5">
    <name type="scientific">Fusarium euwallaceae</name>
    <dbReference type="NCBI Taxonomy" id="1147111"/>
    <lineage>
        <taxon>Eukaryota</taxon>
        <taxon>Fungi</taxon>
        <taxon>Dikarya</taxon>
        <taxon>Ascomycota</taxon>
        <taxon>Pezizomycotina</taxon>
        <taxon>Sordariomycetes</taxon>
        <taxon>Hypocreomycetidae</taxon>
        <taxon>Hypocreales</taxon>
        <taxon>Nectriaceae</taxon>
        <taxon>Fusarium</taxon>
        <taxon>Fusarium solani species complex</taxon>
    </lineage>
</organism>
<proteinExistence type="predicted"/>
<evidence type="ECO:0000259" key="3">
    <source>
        <dbReference type="Pfam" id="PF01926"/>
    </source>
</evidence>
<evidence type="ECO:0000313" key="5">
    <source>
        <dbReference type="Proteomes" id="UP000287124"/>
    </source>
</evidence>
<reference evidence="4 5" key="1">
    <citation type="submission" date="2017-06" db="EMBL/GenBank/DDBJ databases">
        <title>Comparative genomic analysis of Ambrosia Fusariam Clade fungi.</title>
        <authorList>
            <person name="Stajich J.E."/>
            <person name="Carrillo J."/>
            <person name="Kijimoto T."/>
            <person name="Eskalen A."/>
            <person name="O'Donnell K."/>
            <person name="Kasson M."/>
        </authorList>
    </citation>
    <scope>NUCLEOTIDE SEQUENCE [LARGE SCALE GENOMIC DNA]</scope>
    <source>
        <strain evidence="4 5">UCR1854</strain>
    </source>
</reference>
<name>A0A430MBG4_9HYPO</name>
<dbReference type="AlphaFoldDB" id="A0A430MBG4"/>
<dbReference type="EMBL" id="MIKF01000001">
    <property type="protein sequence ID" value="RTE85273.1"/>
    <property type="molecule type" value="Genomic_DNA"/>
</dbReference>
<feature type="region of interest" description="Disordered" evidence="2">
    <location>
        <begin position="1"/>
        <end position="47"/>
    </location>
</feature>
<feature type="domain" description="G" evidence="3">
    <location>
        <begin position="459"/>
        <end position="524"/>
    </location>
</feature>
<gene>
    <name evidence="4" type="ORF">BHE90_000015</name>
</gene>
<keyword evidence="5" id="KW-1185">Reference proteome</keyword>
<dbReference type="InterPro" id="IPR006073">
    <property type="entry name" value="GTP-bd"/>
</dbReference>
<dbReference type="SUPFAM" id="SSF52540">
    <property type="entry name" value="P-loop containing nucleoside triphosphate hydrolases"/>
    <property type="match status" value="1"/>
</dbReference>
<dbReference type="Gene3D" id="3.40.50.300">
    <property type="entry name" value="P-loop containing nucleotide triphosphate hydrolases"/>
    <property type="match status" value="1"/>
</dbReference>
<evidence type="ECO:0000256" key="1">
    <source>
        <dbReference type="SAM" id="Coils"/>
    </source>
</evidence>
<comment type="caution">
    <text evidence="4">The sequence shown here is derived from an EMBL/GenBank/DDBJ whole genome shotgun (WGS) entry which is preliminary data.</text>
</comment>
<evidence type="ECO:0000313" key="4">
    <source>
        <dbReference type="EMBL" id="RTE85273.1"/>
    </source>
</evidence>
<dbReference type="Pfam" id="PF01926">
    <property type="entry name" value="MMR_HSR1"/>
    <property type="match status" value="1"/>
</dbReference>
<feature type="coiled-coil region" evidence="1">
    <location>
        <begin position="51"/>
        <end position="85"/>
    </location>
</feature>
<sequence length="808" mass="90694">MGITRYLPSSFGRQNPSHDKGVSSAGIPVSPVQSWDGSQGQASGTPRIEAVSRYESESDALKKTIRTLQDEVRRLESEVKSLQQGQDFRSYHAEARTSHDKLQLHLRNIRHEIIAWSRMVQKDSESKTNVSALGEQLDKVLVLENARELIENEDSTPQSRQESPITMSDLFAAIASNIIVEQAILNPLISCTLKFRNTMNSKIYAMMSSDRSSQMNQKAAKMWQSACLKMYDLSDEFGSKHEKEIACEQCIDDIIFMVSKALRLEFYGQEPYSKLRRSIRLAVDIGKELGQSLSGLVPMNKGWLHEHVDGDGYISVSTMGSRIELRSPPDGGKTIVKGKVALVLFPGLLKYGSDDGEHWDSWTVWIPAKIHLMDEQIENIPPEVPDQHFYHPPAKIARSDHGMDCSGSQDILNEQPTGTILTTPGSDRAMASENEEDYVAIPLVDGQGRNAAGNLEVVIAVMGNTGSGKSSLIKLISGQDVEVGSGLEACTETVTAIRMDYKGVKLTLLDSPGFNDTYRSETQILNSISSFLSESYSHGFQLSGIIYLHAISNPRMEGSARLSLRMFRKLVGDDSLSNVILSSTHWSRVSPEEGTRREADLRDKFWKDLTDKGAAMMRHTGERESALALVDALINKPPVVLDIQHELVDQGKALIDTAAGSELNKELLDLQHRYETDLREVRKEMEIAIRENDQRNKSELDEIRHKLDNQLAEVKRNQSSLRERERVASRDRQRMQSQVQMLQMVFDKEKEELEKKFNHENERLRSKLEEAHAASEKAANSEFWSNVTDITNNLLGGFFVLLSAYARK</sequence>
<keyword evidence="1" id="KW-0175">Coiled coil</keyword>
<protein>
    <recommendedName>
        <fullName evidence="3">G domain-containing protein</fullName>
    </recommendedName>
</protein>
<dbReference type="GO" id="GO:0005525">
    <property type="term" value="F:GTP binding"/>
    <property type="evidence" value="ECO:0007669"/>
    <property type="project" value="InterPro"/>
</dbReference>
<accession>A0A430MBG4</accession>
<feature type="region of interest" description="Disordered" evidence="2">
    <location>
        <begin position="714"/>
        <end position="734"/>
    </location>
</feature>